<dbReference type="InterPro" id="IPR029154">
    <property type="entry name" value="HIBADH-like_NADP-bd"/>
</dbReference>
<dbReference type="InterPro" id="IPR013328">
    <property type="entry name" value="6PGD_dom2"/>
</dbReference>
<dbReference type="Gene3D" id="3.40.50.720">
    <property type="entry name" value="NAD(P)-binding Rossmann-like Domain"/>
    <property type="match status" value="1"/>
</dbReference>
<dbReference type="GO" id="GO:0005739">
    <property type="term" value="C:mitochondrion"/>
    <property type="evidence" value="ECO:0007669"/>
    <property type="project" value="TreeGrafter"/>
</dbReference>
<evidence type="ECO:0000256" key="1">
    <source>
        <dbReference type="ARBA" id="ARBA00023002"/>
    </source>
</evidence>
<evidence type="ECO:0000256" key="3">
    <source>
        <dbReference type="PIRSR" id="PIRSR000103-1"/>
    </source>
</evidence>
<dbReference type="Pfam" id="PF14833">
    <property type="entry name" value="NAD_binding_11"/>
    <property type="match status" value="1"/>
</dbReference>
<evidence type="ECO:0000259" key="5">
    <source>
        <dbReference type="Pfam" id="PF14833"/>
    </source>
</evidence>
<comment type="caution">
    <text evidence="6">The sequence shown here is derived from an EMBL/GenBank/DDBJ whole genome shotgun (WGS) entry which is preliminary data.</text>
</comment>
<keyword evidence="7" id="KW-1185">Reference proteome</keyword>
<feature type="active site" evidence="3">
    <location>
        <position position="169"/>
    </location>
</feature>
<dbReference type="InterPro" id="IPR008927">
    <property type="entry name" value="6-PGluconate_DH-like_C_sf"/>
</dbReference>
<sequence length="305" mass="32716">MSRDYGVIGLGIIGYGMAGNLRKKLPQNITLYVFDINNGVIQRLIEDFGSYGKIEVTSSAKDLASKVGIVLSSLPAGPHVRKVYLDPKQGVIAALKNPDRLLIECSTIEIESTQEIGTMIIDARLGTFVDATVSGGMWVGKRIFETLSLVGVPDTIAFCGGLGMGQVAKIAHNYITLANNLVASEGMAIGLKYGIDKKALFKCIREGTANSRVMGLEQPVPGLVPEAPSSNNYKRAFAPALSVKDLTIGINAAKKVGINPSAGEAAIAAFREVDADPRTHDLDHTSLWLHVFGNIDEWTKEHPQL</sequence>
<evidence type="ECO:0000256" key="2">
    <source>
        <dbReference type="ARBA" id="ARBA00023027"/>
    </source>
</evidence>
<dbReference type="GO" id="GO:0051287">
    <property type="term" value="F:NAD binding"/>
    <property type="evidence" value="ECO:0007669"/>
    <property type="project" value="InterPro"/>
</dbReference>
<dbReference type="GO" id="GO:0006574">
    <property type="term" value="P:L-valine catabolic process"/>
    <property type="evidence" value="ECO:0007669"/>
    <property type="project" value="TreeGrafter"/>
</dbReference>
<dbReference type="PIRSF" id="PIRSF000103">
    <property type="entry name" value="HIBADH"/>
    <property type="match status" value="1"/>
</dbReference>
<evidence type="ECO:0000313" key="6">
    <source>
        <dbReference type="EMBL" id="KAJ5397626.1"/>
    </source>
</evidence>
<proteinExistence type="predicted"/>
<dbReference type="RefSeq" id="XP_056489678.1">
    <property type="nucleotide sequence ID" value="XM_056630376.1"/>
</dbReference>
<dbReference type="SUPFAM" id="SSF48179">
    <property type="entry name" value="6-phosphogluconate dehydrogenase C-terminal domain-like"/>
    <property type="match status" value="1"/>
</dbReference>
<dbReference type="EMBL" id="JAPZBU010000006">
    <property type="protein sequence ID" value="KAJ5397626.1"/>
    <property type="molecule type" value="Genomic_DNA"/>
</dbReference>
<dbReference type="InterPro" id="IPR006115">
    <property type="entry name" value="6PGDH_NADP-bd"/>
</dbReference>
<protein>
    <submittedName>
        <fullName evidence="6">NAD binding domain of 6-phosphogluconate dehydrogenase-domain-containing protein</fullName>
    </submittedName>
</protein>
<feature type="domain" description="6-phosphogluconate dehydrogenase NADP-binding" evidence="4">
    <location>
        <begin position="5"/>
        <end position="137"/>
    </location>
</feature>
<dbReference type="AlphaFoldDB" id="A0A9W9W301"/>
<dbReference type="PANTHER" id="PTHR22981">
    <property type="entry name" value="3-HYDROXYISOBUTYRATE DEHYDROGENASE-RELATED"/>
    <property type="match status" value="1"/>
</dbReference>
<dbReference type="SUPFAM" id="SSF51735">
    <property type="entry name" value="NAD(P)-binding Rossmann-fold domains"/>
    <property type="match status" value="1"/>
</dbReference>
<dbReference type="InterPro" id="IPR015815">
    <property type="entry name" value="HIBADH-related"/>
</dbReference>
<dbReference type="GO" id="GO:0008442">
    <property type="term" value="F:3-hydroxyisobutyrate dehydrogenase activity"/>
    <property type="evidence" value="ECO:0007669"/>
    <property type="project" value="TreeGrafter"/>
</dbReference>
<keyword evidence="2" id="KW-0520">NAD</keyword>
<dbReference type="GeneID" id="81369356"/>
<dbReference type="Gene3D" id="1.10.1040.10">
    <property type="entry name" value="N-(1-d-carboxylethyl)-l-norvaline Dehydrogenase, domain 2"/>
    <property type="match status" value="1"/>
</dbReference>
<organism evidence="6 7">
    <name type="scientific">Penicillium cosmopolitanum</name>
    <dbReference type="NCBI Taxonomy" id="1131564"/>
    <lineage>
        <taxon>Eukaryota</taxon>
        <taxon>Fungi</taxon>
        <taxon>Dikarya</taxon>
        <taxon>Ascomycota</taxon>
        <taxon>Pezizomycotina</taxon>
        <taxon>Eurotiomycetes</taxon>
        <taxon>Eurotiomycetidae</taxon>
        <taxon>Eurotiales</taxon>
        <taxon>Aspergillaceae</taxon>
        <taxon>Penicillium</taxon>
    </lineage>
</organism>
<reference evidence="6" key="2">
    <citation type="journal article" date="2023" name="IMA Fungus">
        <title>Comparative genomic study of the Penicillium genus elucidates a diverse pangenome and 15 lateral gene transfer events.</title>
        <authorList>
            <person name="Petersen C."/>
            <person name="Sorensen T."/>
            <person name="Nielsen M.R."/>
            <person name="Sondergaard T.E."/>
            <person name="Sorensen J.L."/>
            <person name="Fitzpatrick D.A."/>
            <person name="Frisvad J.C."/>
            <person name="Nielsen K.L."/>
        </authorList>
    </citation>
    <scope>NUCLEOTIDE SEQUENCE</scope>
    <source>
        <strain evidence="6">IBT 29677</strain>
    </source>
</reference>
<name>A0A9W9W301_9EURO</name>
<evidence type="ECO:0000259" key="4">
    <source>
        <dbReference type="Pfam" id="PF03446"/>
    </source>
</evidence>
<dbReference type="GO" id="GO:0050661">
    <property type="term" value="F:NADP binding"/>
    <property type="evidence" value="ECO:0007669"/>
    <property type="project" value="InterPro"/>
</dbReference>
<dbReference type="Proteomes" id="UP001147747">
    <property type="component" value="Unassembled WGS sequence"/>
</dbReference>
<evidence type="ECO:0000313" key="7">
    <source>
        <dbReference type="Proteomes" id="UP001147747"/>
    </source>
</evidence>
<feature type="domain" description="3-hydroxyisobutyrate dehydrogenase-like NAD-binding" evidence="5">
    <location>
        <begin position="163"/>
        <end position="287"/>
    </location>
</feature>
<dbReference type="PANTHER" id="PTHR22981:SF81">
    <property type="entry name" value="DEHYDROGENASE, PUTATIVE-RELATED"/>
    <property type="match status" value="1"/>
</dbReference>
<reference evidence="6" key="1">
    <citation type="submission" date="2022-12" db="EMBL/GenBank/DDBJ databases">
        <authorList>
            <person name="Petersen C."/>
        </authorList>
    </citation>
    <scope>NUCLEOTIDE SEQUENCE</scope>
    <source>
        <strain evidence="6">IBT 29677</strain>
    </source>
</reference>
<keyword evidence="1" id="KW-0560">Oxidoreductase</keyword>
<gene>
    <name evidence="6" type="ORF">N7509_005739</name>
</gene>
<dbReference type="Pfam" id="PF03446">
    <property type="entry name" value="NAD_binding_2"/>
    <property type="match status" value="1"/>
</dbReference>
<dbReference type="OrthoDB" id="21615at2759"/>
<dbReference type="InterPro" id="IPR036291">
    <property type="entry name" value="NAD(P)-bd_dom_sf"/>
</dbReference>
<accession>A0A9W9W301</accession>